<evidence type="ECO:0000259" key="6">
    <source>
        <dbReference type="SMART" id="SM00829"/>
    </source>
</evidence>
<evidence type="ECO:0000256" key="2">
    <source>
        <dbReference type="ARBA" id="ARBA00022723"/>
    </source>
</evidence>
<sequence length="353" mass="37071">MSAPPQSPPTRRVAYSGRRSLVVEAADPVAPPPGHVRIDVAYTGICGTDLHIYHGDMDSRVHPPGVLGHEMSGRVAEVGAGVEGWRPGDPVTVMPLRWCGECPACQAGHTHICHRLVFLGIDAPGAMQSSWTVPAETLVRLPYDLRLDHAALVEPVAVAVHDVRRAGLQSGERALVVGGGPIGLLIALVARRSGAVVLLAEPDSFRRSVAEGLGLTALDPRAEHFSETVDRWAGGAGAAVAFEVSGAEAGVATAIGALATRGRLVQVAIHPAPRQVDLHRFFWRELTLVGARLYDRDDFTAAVGLLGEGAIPADALISRTEPLDRAGEAFAALESGAGVMKVLIDCRASGEAR</sequence>
<comment type="cofactor">
    <cofactor evidence="1 5">
        <name>Zn(2+)</name>
        <dbReference type="ChEBI" id="CHEBI:29105"/>
    </cofactor>
</comment>
<dbReference type="Gene3D" id="3.90.180.10">
    <property type="entry name" value="Medium-chain alcohol dehydrogenases, catalytic domain"/>
    <property type="match status" value="1"/>
</dbReference>
<evidence type="ECO:0000256" key="3">
    <source>
        <dbReference type="ARBA" id="ARBA00022833"/>
    </source>
</evidence>
<dbReference type="KEGG" id="amog:QRX60_44565"/>
<dbReference type="AlphaFoldDB" id="A0A9Y2NIR7"/>
<protein>
    <submittedName>
        <fullName evidence="7">Alcohol dehydrogenase catalytic domain-containing protein</fullName>
    </submittedName>
</protein>
<dbReference type="PROSITE" id="PS00059">
    <property type="entry name" value="ADH_ZINC"/>
    <property type="match status" value="1"/>
</dbReference>
<dbReference type="SUPFAM" id="SSF51735">
    <property type="entry name" value="NAD(P)-binding Rossmann-fold domains"/>
    <property type="match status" value="1"/>
</dbReference>
<dbReference type="InterPro" id="IPR013154">
    <property type="entry name" value="ADH-like_N"/>
</dbReference>
<accession>A0A9Y2NIR7</accession>
<dbReference type="PANTHER" id="PTHR43401:SF2">
    <property type="entry name" value="L-THREONINE 3-DEHYDROGENASE"/>
    <property type="match status" value="1"/>
</dbReference>
<dbReference type="InterPro" id="IPR050129">
    <property type="entry name" value="Zn_alcohol_dh"/>
</dbReference>
<dbReference type="InterPro" id="IPR020843">
    <property type="entry name" value="ER"/>
</dbReference>
<dbReference type="EMBL" id="CP127295">
    <property type="protein sequence ID" value="WIY01038.1"/>
    <property type="molecule type" value="Genomic_DNA"/>
</dbReference>
<keyword evidence="8" id="KW-1185">Reference proteome</keyword>
<feature type="domain" description="Enoyl reductase (ER)" evidence="6">
    <location>
        <begin position="17"/>
        <end position="344"/>
    </location>
</feature>
<evidence type="ECO:0000313" key="7">
    <source>
        <dbReference type="EMBL" id="WIY01038.1"/>
    </source>
</evidence>
<evidence type="ECO:0000256" key="4">
    <source>
        <dbReference type="ARBA" id="ARBA00023002"/>
    </source>
</evidence>
<comment type="similarity">
    <text evidence="5">Belongs to the zinc-containing alcohol dehydrogenase family.</text>
</comment>
<dbReference type="GO" id="GO:0008270">
    <property type="term" value="F:zinc ion binding"/>
    <property type="evidence" value="ECO:0007669"/>
    <property type="project" value="InterPro"/>
</dbReference>
<dbReference type="Pfam" id="PF08240">
    <property type="entry name" value="ADH_N"/>
    <property type="match status" value="1"/>
</dbReference>
<keyword evidence="2 5" id="KW-0479">Metal-binding</keyword>
<proteinExistence type="inferred from homology"/>
<dbReference type="Gene3D" id="3.40.50.720">
    <property type="entry name" value="NAD(P)-binding Rossmann-like Domain"/>
    <property type="match status" value="1"/>
</dbReference>
<dbReference type="SMART" id="SM00829">
    <property type="entry name" value="PKS_ER"/>
    <property type="match status" value="1"/>
</dbReference>
<gene>
    <name evidence="7" type="ORF">QRX60_44565</name>
</gene>
<dbReference type="InterPro" id="IPR011032">
    <property type="entry name" value="GroES-like_sf"/>
</dbReference>
<dbReference type="Pfam" id="PF00107">
    <property type="entry name" value="ADH_zinc_N"/>
    <property type="match status" value="1"/>
</dbReference>
<dbReference type="Proteomes" id="UP001239397">
    <property type="component" value="Chromosome"/>
</dbReference>
<dbReference type="InterPro" id="IPR036291">
    <property type="entry name" value="NAD(P)-bd_dom_sf"/>
</dbReference>
<keyword evidence="3 5" id="KW-0862">Zinc</keyword>
<dbReference type="PANTHER" id="PTHR43401">
    <property type="entry name" value="L-THREONINE 3-DEHYDROGENASE"/>
    <property type="match status" value="1"/>
</dbReference>
<reference evidence="7 8" key="1">
    <citation type="submission" date="2023-06" db="EMBL/GenBank/DDBJ databases">
        <authorList>
            <person name="Oyuntsetseg B."/>
            <person name="Kim S.B."/>
        </authorList>
    </citation>
    <scope>NUCLEOTIDE SEQUENCE [LARGE SCALE GENOMIC DNA]</scope>
    <source>
        <strain evidence="7 8">4-36</strain>
    </source>
</reference>
<dbReference type="GO" id="GO:0016491">
    <property type="term" value="F:oxidoreductase activity"/>
    <property type="evidence" value="ECO:0007669"/>
    <property type="project" value="UniProtKB-KW"/>
</dbReference>
<dbReference type="InterPro" id="IPR013149">
    <property type="entry name" value="ADH-like_C"/>
</dbReference>
<evidence type="ECO:0000256" key="5">
    <source>
        <dbReference type="RuleBase" id="RU361277"/>
    </source>
</evidence>
<dbReference type="RefSeq" id="WP_285997499.1">
    <property type="nucleotide sequence ID" value="NZ_CP127295.1"/>
</dbReference>
<name>A0A9Y2NIR7_9PSEU</name>
<keyword evidence="4" id="KW-0560">Oxidoreductase</keyword>
<organism evidence="7 8">
    <name type="scientific">Amycolatopsis mongoliensis</name>
    <dbReference type="NCBI Taxonomy" id="715475"/>
    <lineage>
        <taxon>Bacteria</taxon>
        <taxon>Bacillati</taxon>
        <taxon>Actinomycetota</taxon>
        <taxon>Actinomycetes</taxon>
        <taxon>Pseudonocardiales</taxon>
        <taxon>Pseudonocardiaceae</taxon>
        <taxon>Amycolatopsis</taxon>
    </lineage>
</organism>
<evidence type="ECO:0000256" key="1">
    <source>
        <dbReference type="ARBA" id="ARBA00001947"/>
    </source>
</evidence>
<dbReference type="InterPro" id="IPR002328">
    <property type="entry name" value="ADH_Zn_CS"/>
</dbReference>
<evidence type="ECO:0000313" key="8">
    <source>
        <dbReference type="Proteomes" id="UP001239397"/>
    </source>
</evidence>
<dbReference type="SUPFAM" id="SSF50129">
    <property type="entry name" value="GroES-like"/>
    <property type="match status" value="1"/>
</dbReference>